<feature type="binding site" evidence="5">
    <location>
        <begin position="84"/>
        <end position="85"/>
    </location>
    <ligand>
        <name>substrate</name>
    </ligand>
</feature>
<dbReference type="EMBL" id="JAKGAS010000017">
    <property type="protein sequence ID" value="MCF2950295.1"/>
    <property type="molecule type" value="Genomic_DNA"/>
</dbReference>
<dbReference type="PANTHER" id="PTHR43798:SF31">
    <property type="entry name" value="AB HYDROLASE SUPERFAMILY PROTEIN YCLE"/>
    <property type="match status" value="1"/>
</dbReference>
<feature type="binding site" evidence="5">
    <location>
        <position position="22"/>
    </location>
    <ligand>
        <name>substrate</name>
    </ligand>
</feature>
<dbReference type="PANTHER" id="PTHR43798">
    <property type="entry name" value="MONOACYLGLYCEROL LIPASE"/>
    <property type="match status" value="1"/>
</dbReference>
<keyword evidence="1 5" id="KW-0719">Serine esterase</keyword>
<evidence type="ECO:0000259" key="6">
    <source>
        <dbReference type="Pfam" id="PF00561"/>
    </source>
</evidence>
<protein>
    <recommendedName>
        <fullName evidence="5">Pimeloyl-[acyl-carrier protein] methyl ester esterase</fullName>
        <ecNumber evidence="5">3.1.1.85</ecNumber>
    </recommendedName>
    <alternativeName>
        <fullName evidence="5">Biotin synthesis protein BioH</fullName>
    </alternativeName>
    <alternativeName>
        <fullName evidence="5">Carboxylesterase BioH</fullName>
    </alternativeName>
</protein>
<dbReference type="SUPFAM" id="SSF53474">
    <property type="entry name" value="alpha/beta-Hydrolases"/>
    <property type="match status" value="1"/>
</dbReference>
<dbReference type="Pfam" id="PF00561">
    <property type="entry name" value="Abhydrolase_1"/>
    <property type="match status" value="1"/>
</dbReference>
<dbReference type="HAMAP" id="MF_01260">
    <property type="entry name" value="Carboxylester"/>
    <property type="match status" value="1"/>
</dbReference>
<comment type="similarity">
    <text evidence="5">Belongs to the AB hydrolase superfamily. Carboxylesterase BioH family.</text>
</comment>
<evidence type="ECO:0000313" key="7">
    <source>
        <dbReference type="EMBL" id="MCF2950295.1"/>
    </source>
</evidence>
<keyword evidence="3 5" id="KW-0093">Biotin biosynthesis</keyword>
<dbReference type="PRINTS" id="PR00111">
    <property type="entry name" value="ABHYDROLASE"/>
</dbReference>
<dbReference type="InterPro" id="IPR010076">
    <property type="entry name" value="BioH"/>
</dbReference>
<keyword evidence="8" id="KW-1185">Reference proteome</keyword>
<evidence type="ECO:0000313" key="8">
    <source>
        <dbReference type="Proteomes" id="UP001521137"/>
    </source>
</evidence>
<evidence type="ECO:0000256" key="5">
    <source>
        <dbReference type="HAMAP-Rule" id="MF_01260"/>
    </source>
</evidence>
<keyword evidence="2 5" id="KW-0963">Cytoplasm</keyword>
<proteinExistence type="inferred from homology"/>
<evidence type="ECO:0000256" key="1">
    <source>
        <dbReference type="ARBA" id="ARBA00022487"/>
    </source>
</evidence>
<evidence type="ECO:0000256" key="3">
    <source>
        <dbReference type="ARBA" id="ARBA00022756"/>
    </source>
</evidence>
<dbReference type="RefSeq" id="WP_235314394.1">
    <property type="nucleotide sequence ID" value="NZ_JAKGAS010000017.1"/>
</dbReference>
<comment type="subunit">
    <text evidence="5">Monomer.</text>
</comment>
<organism evidence="7 8">
    <name type="scientific">Paraglaciecola algarum</name>
    <dbReference type="NCBI Taxonomy" id="3050085"/>
    <lineage>
        <taxon>Bacteria</taxon>
        <taxon>Pseudomonadati</taxon>
        <taxon>Pseudomonadota</taxon>
        <taxon>Gammaproteobacteria</taxon>
        <taxon>Alteromonadales</taxon>
        <taxon>Alteromonadaceae</taxon>
        <taxon>Paraglaciecola</taxon>
    </lineage>
</organism>
<comment type="function">
    <text evidence="5">The physiological role of BioH is to remove the methyl group introduced by BioC when the pimeloyl moiety is complete. It allows to synthesize pimeloyl-ACP via the fatty acid synthetic pathway through the hydrolysis of the ester bonds of pimeloyl-ACP esters.</text>
</comment>
<name>A0ABS9DD63_9ALTE</name>
<feature type="active site" evidence="5">
    <location>
        <position position="237"/>
    </location>
</feature>
<comment type="pathway">
    <text evidence="5">Cofactor biosynthesis; biotin biosynthesis.</text>
</comment>
<keyword evidence="4 5" id="KW-0378">Hydrolase</keyword>
<feature type="binding site" evidence="5">
    <location>
        <begin position="145"/>
        <end position="149"/>
    </location>
    <ligand>
        <name>substrate</name>
    </ligand>
</feature>
<feature type="active site" description="Nucleophile" evidence="5">
    <location>
        <position position="84"/>
    </location>
</feature>
<comment type="subcellular location">
    <subcellularLocation>
        <location evidence="5">Cytoplasm</location>
    </subcellularLocation>
</comment>
<feature type="domain" description="AB hydrolase-1" evidence="6">
    <location>
        <begin position="15"/>
        <end position="243"/>
    </location>
</feature>
<dbReference type="Gene3D" id="3.40.50.1820">
    <property type="entry name" value="alpha/beta hydrolase"/>
    <property type="match status" value="1"/>
</dbReference>
<evidence type="ECO:0000256" key="4">
    <source>
        <dbReference type="ARBA" id="ARBA00022801"/>
    </source>
</evidence>
<dbReference type="Proteomes" id="UP001521137">
    <property type="component" value="Unassembled WGS sequence"/>
</dbReference>
<accession>A0ABS9DD63</accession>
<reference evidence="7 8" key="1">
    <citation type="submission" date="2022-01" db="EMBL/GenBank/DDBJ databases">
        <title>Paraglaciecola sp. G1-23.</title>
        <authorList>
            <person name="Jin M.S."/>
            <person name="Han D.M."/>
            <person name="Kim H.M."/>
            <person name="Jeon C.O."/>
        </authorList>
    </citation>
    <scope>NUCLEOTIDE SEQUENCE [LARGE SCALE GENOMIC DNA]</scope>
    <source>
        <strain evidence="7 8">G1-23</strain>
    </source>
</reference>
<dbReference type="InterPro" id="IPR050266">
    <property type="entry name" value="AB_hydrolase_sf"/>
</dbReference>
<dbReference type="GO" id="GO:0090499">
    <property type="term" value="F:pimelyl-[acyl-carrier protein] methyl ester esterase activity"/>
    <property type="evidence" value="ECO:0007669"/>
    <property type="project" value="UniProtKB-EC"/>
</dbReference>
<sequence length="256" mass="28204">MSLNLKYSTVGQGEHLVFLHGWGVNSGVWSSLVPLLEKDYTITCIDLPGFGQNHDQLPSVYDLDNIGKCVADVLPEKCRLIGWSLGGLVAQQIALTCPEKLQQLVLICSSPKFSKSQDWPGIQPQVLEAFTQQLKHDFSKTLERFLAIQAMGSNTARQDVKTMKQAIEAYPQPSVIALEHGLNLLHDCDLRAELANLLVPCHGFLGRLDSLVPAEIGASLERFSSRITTQTLSKASHAPFISHTSEFAEQLKTILN</sequence>
<evidence type="ECO:0000256" key="2">
    <source>
        <dbReference type="ARBA" id="ARBA00022490"/>
    </source>
</evidence>
<dbReference type="NCBIfam" id="TIGR01738">
    <property type="entry name" value="bioH"/>
    <property type="match status" value="1"/>
</dbReference>
<gene>
    <name evidence="5 7" type="primary">bioH</name>
    <name evidence="7" type="ORF">L0668_19460</name>
</gene>
<dbReference type="EC" id="3.1.1.85" evidence="5"/>
<dbReference type="InterPro" id="IPR000073">
    <property type="entry name" value="AB_hydrolase_1"/>
</dbReference>
<comment type="caution">
    <text evidence="7">The sequence shown here is derived from an EMBL/GenBank/DDBJ whole genome shotgun (WGS) entry which is preliminary data.</text>
</comment>
<comment type="catalytic activity">
    <reaction evidence="5">
        <text>6-carboxyhexanoyl-[ACP] methyl ester + H2O = 6-carboxyhexanoyl-[ACP] + methanol + H(+)</text>
        <dbReference type="Rhea" id="RHEA:42700"/>
        <dbReference type="Rhea" id="RHEA-COMP:9955"/>
        <dbReference type="Rhea" id="RHEA-COMP:10186"/>
        <dbReference type="ChEBI" id="CHEBI:15377"/>
        <dbReference type="ChEBI" id="CHEBI:15378"/>
        <dbReference type="ChEBI" id="CHEBI:17790"/>
        <dbReference type="ChEBI" id="CHEBI:78846"/>
        <dbReference type="ChEBI" id="CHEBI:82735"/>
        <dbReference type="EC" id="3.1.1.85"/>
    </reaction>
</comment>
<feature type="binding site" evidence="5">
    <location>
        <position position="237"/>
    </location>
    <ligand>
        <name>substrate</name>
    </ligand>
</feature>
<dbReference type="InterPro" id="IPR029058">
    <property type="entry name" value="AB_hydrolase_fold"/>
</dbReference>
<feature type="active site" evidence="5">
    <location>
        <position position="209"/>
    </location>
</feature>